<feature type="transmembrane region" description="Helical" evidence="5">
    <location>
        <begin position="441"/>
        <end position="462"/>
    </location>
</feature>
<dbReference type="Proteomes" id="UP000660381">
    <property type="component" value="Unassembled WGS sequence"/>
</dbReference>
<evidence type="ECO:0000256" key="2">
    <source>
        <dbReference type="ARBA" id="ARBA00022692"/>
    </source>
</evidence>
<gene>
    <name evidence="7" type="ORF">H6G68_23515</name>
</gene>
<keyword evidence="3 5" id="KW-1133">Transmembrane helix</keyword>
<dbReference type="SUPFAM" id="SSF90123">
    <property type="entry name" value="ABC transporter transmembrane region"/>
    <property type="match status" value="1"/>
</dbReference>
<comment type="caution">
    <text evidence="7">The sequence shown here is derived from an EMBL/GenBank/DDBJ whole genome shotgun (WGS) entry which is preliminary data.</text>
</comment>
<proteinExistence type="predicted"/>
<sequence>MKVNETLVLDDLETLWVVQSGKLALFATTVKDGAVAGHRRYLFSVNTGEALFGTVPLDNDIVPGKWVFQAIAVEPTKLIQLPVSELEQRIVVAEPEAITLIENWVYNLGQAVKQQQTVLTMPLNLNQTKLERSFALSPGEELQIRQKAVFWVKFHQGKARWLGIEELILNSASPAFPLTAGMWLEAEDIAVGMMLSTVELEPAQLQAGLVNLHNYLFFYFSLLLNQEAEAEHRRFQEREQLNRQIVAGALEELTSVLQPQQETVFFQEGTPLLVAMGAIGRVVGITIRPAIADDLNNTKDSVAAIARASQIRTRRITLADGWWHQELGPLLAFTQWEKRPVALLPVRGKGYELFDPVARTRTPVNKYLSKTLSPEAYVIYRPLPQVINNAIDLLKFGIKGIEKDIASILFLGIIGTLLGMITPQATAILVNHAIPDSDRSLLWQIGLVLLAMAFAQLAFSIAQGIVTLRVQSLTDSTLQPALWDRLLRLSPAFFRQYTSGDLVRRVMSVREIQQKLNGATQRTLLSGIFALFNLILMFVYSWQLAFVGMGLGLLASIVTLISSFFLVKKSRQQQEVDGAIYGLTIQLINGVTKLRVAMAEERAFAAWAKKYSQRIRLKASAQQIADLVSVFNEALPLVSAGMLFGFAITTLQTSLTIDISGNS</sequence>
<feature type="transmembrane region" description="Helical" evidence="5">
    <location>
        <begin position="546"/>
        <end position="567"/>
    </location>
</feature>
<keyword evidence="2 5" id="KW-0812">Transmembrane</keyword>
<evidence type="ECO:0000256" key="4">
    <source>
        <dbReference type="ARBA" id="ARBA00023136"/>
    </source>
</evidence>
<organism evidence="7 8">
    <name type="scientific">Anabaena catenula FACHB-362</name>
    <dbReference type="NCBI Taxonomy" id="2692877"/>
    <lineage>
        <taxon>Bacteria</taxon>
        <taxon>Bacillati</taxon>
        <taxon>Cyanobacteriota</taxon>
        <taxon>Cyanophyceae</taxon>
        <taxon>Nostocales</taxon>
        <taxon>Nostocaceae</taxon>
        <taxon>Anabaena</taxon>
    </lineage>
</organism>
<keyword evidence="4 5" id="KW-0472">Membrane</keyword>
<evidence type="ECO:0000259" key="6">
    <source>
        <dbReference type="PROSITE" id="PS50929"/>
    </source>
</evidence>
<evidence type="ECO:0000256" key="3">
    <source>
        <dbReference type="ARBA" id="ARBA00022989"/>
    </source>
</evidence>
<dbReference type="InterPro" id="IPR011527">
    <property type="entry name" value="ABC1_TM_dom"/>
</dbReference>
<accession>A0ABR8J8H5</accession>
<evidence type="ECO:0000313" key="7">
    <source>
        <dbReference type="EMBL" id="MBD2694673.1"/>
    </source>
</evidence>
<feature type="transmembrane region" description="Helical" evidence="5">
    <location>
        <begin position="405"/>
        <end position="429"/>
    </location>
</feature>
<dbReference type="InterPro" id="IPR036640">
    <property type="entry name" value="ABC1_TM_sf"/>
</dbReference>
<feature type="transmembrane region" description="Helical" evidence="5">
    <location>
        <begin position="523"/>
        <end position="540"/>
    </location>
</feature>
<reference evidence="7 8" key="1">
    <citation type="journal article" date="2020" name="ISME J.">
        <title>Comparative genomics reveals insights into cyanobacterial evolution and habitat adaptation.</title>
        <authorList>
            <person name="Chen M.Y."/>
            <person name="Teng W.K."/>
            <person name="Zhao L."/>
            <person name="Hu C.X."/>
            <person name="Zhou Y.K."/>
            <person name="Han B.P."/>
            <person name="Song L.R."/>
            <person name="Shu W.S."/>
        </authorList>
    </citation>
    <scope>NUCLEOTIDE SEQUENCE [LARGE SCALE GENOMIC DNA]</scope>
    <source>
        <strain evidence="7 8">FACHB-362</strain>
    </source>
</reference>
<keyword evidence="8" id="KW-1185">Reference proteome</keyword>
<name>A0ABR8J8H5_9NOST</name>
<dbReference type="InterPro" id="IPR039421">
    <property type="entry name" value="Type_1_exporter"/>
</dbReference>
<feature type="domain" description="ABC transmembrane type-1" evidence="6">
    <location>
        <begin position="408"/>
        <end position="648"/>
    </location>
</feature>
<evidence type="ECO:0000256" key="5">
    <source>
        <dbReference type="SAM" id="Phobius"/>
    </source>
</evidence>
<comment type="subcellular location">
    <subcellularLocation>
        <location evidence="1">Cell membrane</location>
        <topology evidence="1">Multi-pass membrane protein</topology>
    </subcellularLocation>
</comment>
<dbReference type="Pfam" id="PF00664">
    <property type="entry name" value="ABC_membrane"/>
    <property type="match status" value="1"/>
</dbReference>
<evidence type="ECO:0000256" key="1">
    <source>
        <dbReference type="ARBA" id="ARBA00004651"/>
    </source>
</evidence>
<dbReference type="Gene3D" id="1.20.1560.10">
    <property type="entry name" value="ABC transporter type 1, transmembrane domain"/>
    <property type="match status" value="1"/>
</dbReference>
<evidence type="ECO:0000313" key="8">
    <source>
        <dbReference type="Proteomes" id="UP000660381"/>
    </source>
</evidence>
<protein>
    <recommendedName>
        <fullName evidence="6">ABC transmembrane type-1 domain-containing protein</fullName>
    </recommendedName>
</protein>
<dbReference type="PANTHER" id="PTHR24221">
    <property type="entry name" value="ATP-BINDING CASSETTE SUB-FAMILY B"/>
    <property type="match status" value="1"/>
</dbReference>
<dbReference type="PROSITE" id="PS50929">
    <property type="entry name" value="ABC_TM1F"/>
    <property type="match status" value="1"/>
</dbReference>
<dbReference type="EMBL" id="JACJTQ010000056">
    <property type="protein sequence ID" value="MBD2694673.1"/>
    <property type="molecule type" value="Genomic_DNA"/>
</dbReference>
<dbReference type="PANTHER" id="PTHR24221:SF654">
    <property type="entry name" value="ATP-BINDING CASSETTE SUB-FAMILY B MEMBER 6"/>
    <property type="match status" value="1"/>
</dbReference>